<keyword evidence="1 2" id="KW-0732">Signal</keyword>
<dbReference type="InterPro" id="IPR050955">
    <property type="entry name" value="Plant_Biomass_Hydrol_Est"/>
</dbReference>
<dbReference type="RefSeq" id="WP_183635617.1">
    <property type="nucleotide sequence ID" value="NZ_BAABLE010000005.1"/>
</dbReference>
<dbReference type="GO" id="GO:0008236">
    <property type="term" value="F:serine-type peptidase activity"/>
    <property type="evidence" value="ECO:0007669"/>
    <property type="project" value="InterPro"/>
</dbReference>
<dbReference type="InterPro" id="IPR001375">
    <property type="entry name" value="Peptidase_S9_cat"/>
</dbReference>
<dbReference type="InterPro" id="IPR029058">
    <property type="entry name" value="AB_hydrolase_fold"/>
</dbReference>
<dbReference type="Pfam" id="PF00326">
    <property type="entry name" value="Peptidase_S9"/>
    <property type="match status" value="1"/>
</dbReference>
<evidence type="ECO:0000313" key="5">
    <source>
        <dbReference type="Proteomes" id="UP000561045"/>
    </source>
</evidence>
<dbReference type="GO" id="GO:0006508">
    <property type="term" value="P:proteolysis"/>
    <property type="evidence" value="ECO:0007669"/>
    <property type="project" value="InterPro"/>
</dbReference>
<evidence type="ECO:0000256" key="2">
    <source>
        <dbReference type="SAM" id="SignalP"/>
    </source>
</evidence>
<feature type="signal peptide" evidence="2">
    <location>
        <begin position="1"/>
        <end position="24"/>
    </location>
</feature>
<evidence type="ECO:0000256" key="1">
    <source>
        <dbReference type="ARBA" id="ARBA00022729"/>
    </source>
</evidence>
<evidence type="ECO:0000259" key="3">
    <source>
        <dbReference type="Pfam" id="PF00326"/>
    </source>
</evidence>
<dbReference type="AlphaFoldDB" id="A0A840BME8"/>
<name>A0A840BME8_9RHOO</name>
<sequence length="345" mass="37445">MSLIPKLRRIVALLAFGALSGAGAAASPWQAASLTATANIRYGQHYMVALPDGYEADPQRAWPLIVFLHGAGEWGEDLARVKTQGLGAYIEGGGKLPAIVVAPQTPSGQFWHPLFVDAVMREVGARYRIDTDRTYLTGLSLGAMGTWSTALAFPDRFAALAPVAGSFPNDMLAYNLGRPEPTAADWLPAIRPLSHLPVWLAHGEVDPVVPFAMARRVAGVLKQLGMTPKTEWMPNVGHDAWTRTYAETPAFYEWLFAQRRGTAPAAPAPGAELAGHYRADNRETADVTVHADRIDIALSEGSQIEFLPIDRRQFIGPFLIRFEDDATGAPRALVIPGIGRFERQG</sequence>
<feature type="chain" id="PRO_5032477750" evidence="2">
    <location>
        <begin position="25"/>
        <end position="345"/>
    </location>
</feature>
<evidence type="ECO:0000313" key="4">
    <source>
        <dbReference type="EMBL" id="MBB4013684.1"/>
    </source>
</evidence>
<dbReference type="EMBL" id="JACIET010000002">
    <property type="protein sequence ID" value="MBB4013684.1"/>
    <property type="molecule type" value="Genomic_DNA"/>
</dbReference>
<dbReference type="ESTHER" id="9rhoo-a0a840bme8">
    <property type="family name" value="5_AlphaBeta_hydrolase"/>
</dbReference>
<proteinExistence type="predicted"/>
<gene>
    <name evidence="4" type="ORF">GGR36_003030</name>
</gene>
<dbReference type="Gene3D" id="3.40.50.1820">
    <property type="entry name" value="alpha/beta hydrolase"/>
    <property type="match status" value="1"/>
</dbReference>
<dbReference type="Proteomes" id="UP000561045">
    <property type="component" value="Unassembled WGS sequence"/>
</dbReference>
<accession>A0A840BME8</accession>
<reference evidence="4 5" key="1">
    <citation type="submission" date="2020-08" db="EMBL/GenBank/DDBJ databases">
        <title>Genomic Encyclopedia of Type Strains, Phase IV (KMG-IV): sequencing the most valuable type-strain genomes for metagenomic binning, comparative biology and taxonomic classification.</title>
        <authorList>
            <person name="Goeker M."/>
        </authorList>
    </citation>
    <scope>NUCLEOTIDE SEQUENCE [LARGE SCALE GENOMIC DNA]</scope>
    <source>
        <strain evidence="4 5">DSM 106739</strain>
    </source>
</reference>
<protein>
    <submittedName>
        <fullName evidence="4">Putative esterase</fullName>
    </submittedName>
</protein>
<dbReference type="PANTHER" id="PTHR43037">
    <property type="entry name" value="UNNAMED PRODUCT-RELATED"/>
    <property type="match status" value="1"/>
</dbReference>
<organism evidence="4 5">
    <name type="scientific">Niveibacterium umoris</name>
    <dbReference type="NCBI Taxonomy" id="1193620"/>
    <lineage>
        <taxon>Bacteria</taxon>
        <taxon>Pseudomonadati</taxon>
        <taxon>Pseudomonadota</taxon>
        <taxon>Betaproteobacteria</taxon>
        <taxon>Rhodocyclales</taxon>
        <taxon>Rhodocyclaceae</taxon>
        <taxon>Niveibacterium</taxon>
    </lineage>
</organism>
<comment type="caution">
    <text evidence="4">The sequence shown here is derived from an EMBL/GenBank/DDBJ whole genome shotgun (WGS) entry which is preliminary data.</text>
</comment>
<dbReference type="SUPFAM" id="SSF53474">
    <property type="entry name" value="alpha/beta-Hydrolases"/>
    <property type="match status" value="1"/>
</dbReference>
<dbReference type="PANTHER" id="PTHR43037:SF1">
    <property type="entry name" value="BLL1128 PROTEIN"/>
    <property type="match status" value="1"/>
</dbReference>
<feature type="domain" description="Peptidase S9 prolyl oligopeptidase catalytic" evidence="3">
    <location>
        <begin position="118"/>
        <end position="254"/>
    </location>
</feature>
<keyword evidence="5" id="KW-1185">Reference proteome</keyword>